<dbReference type="AlphaFoldDB" id="A0A165F126"/>
<accession>A0A165F126</accession>
<proteinExistence type="predicted"/>
<gene>
    <name evidence="1" type="ORF">EXIGLDRAFT_722992</name>
</gene>
<dbReference type="Gene3D" id="3.80.10.10">
    <property type="entry name" value="Ribonuclease Inhibitor"/>
    <property type="match status" value="1"/>
</dbReference>
<keyword evidence="2" id="KW-1185">Reference proteome</keyword>
<dbReference type="InParanoid" id="A0A165F126"/>
<evidence type="ECO:0008006" key="3">
    <source>
        <dbReference type="Google" id="ProtNLM"/>
    </source>
</evidence>
<evidence type="ECO:0000313" key="1">
    <source>
        <dbReference type="EMBL" id="KZV88137.1"/>
    </source>
</evidence>
<dbReference type="EMBL" id="KV426107">
    <property type="protein sequence ID" value="KZV88137.1"/>
    <property type="molecule type" value="Genomic_DNA"/>
</dbReference>
<name>A0A165F126_EXIGL</name>
<organism evidence="1 2">
    <name type="scientific">Exidia glandulosa HHB12029</name>
    <dbReference type="NCBI Taxonomy" id="1314781"/>
    <lineage>
        <taxon>Eukaryota</taxon>
        <taxon>Fungi</taxon>
        <taxon>Dikarya</taxon>
        <taxon>Basidiomycota</taxon>
        <taxon>Agaricomycotina</taxon>
        <taxon>Agaricomycetes</taxon>
        <taxon>Auriculariales</taxon>
        <taxon>Exidiaceae</taxon>
        <taxon>Exidia</taxon>
    </lineage>
</organism>
<dbReference type="Proteomes" id="UP000077266">
    <property type="component" value="Unassembled WGS sequence"/>
</dbReference>
<reference evidence="1 2" key="1">
    <citation type="journal article" date="2016" name="Mol. Biol. Evol.">
        <title>Comparative Genomics of Early-Diverging Mushroom-Forming Fungi Provides Insights into the Origins of Lignocellulose Decay Capabilities.</title>
        <authorList>
            <person name="Nagy L.G."/>
            <person name="Riley R."/>
            <person name="Tritt A."/>
            <person name="Adam C."/>
            <person name="Daum C."/>
            <person name="Floudas D."/>
            <person name="Sun H."/>
            <person name="Yadav J.S."/>
            <person name="Pangilinan J."/>
            <person name="Larsson K.H."/>
            <person name="Matsuura K."/>
            <person name="Barry K."/>
            <person name="Labutti K."/>
            <person name="Kuo R."/>
            <person name="Ohm R.A."/>
            <person name="Bhattacharya S.S."/>
            <person name="Shirouzu T."/>
            <person name="Yoshinaga Y."/>
            <person name="Martin F.M."/>
            <person name="Grigoriev I.V."/>
            <person name="Hibbett D.S."/>
        </authorList>
    </citation>
    <scope>NUCLEOTIDE SEQUENCE [LARGE SCALE GENOMIC DNA]</scope>
    <source>
        <strain evidence="1 2">HHB12029</strain>
    </source>
</reference>
<sequence>MLWNAVRVTTGTTNGQISALLLRSARCNLSLEIEGALDPSSLISAELAIGQYQRVVRLDVYLTADVWPLQITRRLTDASIWPELQYLALSHYVQDLEQKAFVGLRISAPQLHTLDLYRVAVRDWSSLNEAFPNLENFTAEWIPSAASLLPVLPSFLALRTLKLLVPQETLSADVPPSFSLPHLHSLEIDAMELRADVLSVIVSNNSPQLTSLRVRFHRVDMRQSAIELSSPRLTDLRIENVNAASADLPLPICFRPVPHALNTLELIGVIDDIPAMIAPSLRRLELAYTNIDVERLGSALSQCQDVGSLVFTALRCTSAVVRSPPPTAVLPRLTYAVHAQGPGELLDENVQQLFVRLLPPTVVQMYIFGTPGPSSDDLRPVLEDIEFAAPTQLSLEITDGALFSLKDDVRDYTRMFDIDSGAEYLEILLSRPTFCAHIRKLEVEVVHAAQIVIRCAGSLPLLEELGITYPVDVDQPYDKNKIQDALQDLVESVPAPIACPRFKTLAIQVYRAPITVLLPVALKRALAALFSSDETCIEYTDLLEWVE</sequence>
<evidence type="ECO:0000313" key="2">
    <source>
        <dbReference type="Proteomes" id="UP000077266"/>
    </source>
</evidence>
<dbReference type="SUPFAM" id="SSF52047">
    <property type="entry name" value="RNI-like"/>
    <property type="match status" value="1"/>
</dbReference>
<dbReference type="InterPro" id="IPR032675">
    <property type="entry name" value="LRR_dom_sf"/>
</dbReference>
<protein>
    <recommendedName>
        <fullName evidence="3">F-box domain-containing protein</fullName>
    </recommendedName>
</protein>